<evidence type="ECO:0000256" key="1">
    <source>
        <dbReference type="ARBA" id="ARBA00004123"/>
    </source>
</evidence>
<dbReference type="PANTHER" id="PTHR48225">
    <property type="entry name" value="HORMA DOMAIN-CONTAINING PROTEIN 1"/>
    <property type="match status" value="1"/>
</dbReference>
<evidence type="ECO:0000256" key="2">
    <source>
        <dbReference type="ARBA" id="ARBA00004286"/>
    </source>
</evidence>
<dbReference type="GO" id="GO:0005694">
    <property type="term" value="C:chromosome"/>
    <property type="evidence" value="ECO:0007669"/>
    <property type="project" value="UniProtKB-SubCell"/>
</dbReference>
<evidence type="ECO:0000313" key="8">
    <source>
        <dbReference type="Proteomes" id="UP000655225"/>
    </source>
</evidence>
<dbReference type="InterPro" id="IPR036570">
    <property type="entry name" value="HORMA_dom_sf"/>
</dbReference>
<evidence type="ECO:0000313" key="7">
    <source>
        <dbReference type="EMBL" id="KAF8369800.1"/>
    </source>
</evidence>
<organism evidence="7 8">
    <name type="scientific">Tetracentron sinense</name>
    <name type="common">Spur-leaf</name>
    <dbReference type="NCBI Taxonomy" id="13715"/>
    <lineage>
        <taxon>Eukaryota</taxon>
        <taxon>Viridiplantae</taxon>
        <taxon>Streptophyta</taxon>
        <taxon>Embryophyta</taxon>
        <taxon>Tracheophyta</taxon>
        <taxon>Spermatophyta</taxon>
        <taxon>Magnoliopsida</taxon>
        <taxon>Trochodendrales</taxon>
        <taxon>Trochodendraceae</taxon>
        <taxon>Tetracentron</taxon>
    </lineage>
</organism>
<comment type="caution">
    <text evidence="7">The sequence shown here is derived from an EMBL/GenBank/DDBJ whole genome shotgun (WGS) entry which is preliminary data.</text>
</comment>
<evidence type="ECO:0000259" key="6">
    <source>
        <dbReference type="Pfam" id="PF02301"/>
    </source>
</evidence>
<dbReference type="EMBL" id="JABCRI010000499">
    <property type="protein sequence ID" value="KAF8369800.1"/>
    <property type="molecule type" value="Genomic_DNA"/>
</dbReference>
<evidence type="ECO:0000256" key="4">
    <source>
        <dbReference type="ARBA" id="ARBA00023242"/>
    </source>
</evidence>
<feature type="domain" description="HORMA" evidence="6">
    <location>
        <begin position="12"/>
        <end position="88"/>
    </location>
</feature>
<keyword evidence="3" id="KW-0158">Chromosome</keyword>
<dbReference type="Gene3D" id="3.30.900.10">
    <property type="entry name" value="HORMA domain"/>
    <property type="match status" value="1"/>
</dbReference>
<reference evidence="7 8" key="1">
    <citation type="submission" date="2020-04" db="EMBL/GenBank/DDBJ databases">
        <title>Plant Genome Project.</title>
        <authorList>
            <person name="Zhang R.-G."/>
        </authorList>
    </citation>
    <scope>NUCLEOTIDE SEQUENCE [LARGE SCALE GENOMIC DNA]</scope>
    <source>
        <strain evidence="7">YNK0</strain>
        <tissue evidence="7">Leaf</tissue>
    </source>
</reference>
<gene>
    <name evidence="7" type="ORF">HHK36_032181</name>
</gene>
<name>A0A834Y9S8_TETSI</name>
<keyword evidence="5" id="KW-0469">Meiosis</keyword>
<dbReference type="PANTHER" id="PTHR48225:SF7">
    <property type="entry name" value="MEIOSIS-SPECIFIC PROTEIN HOP1"/>
    <property type="match status" value="1"/>
</dbReference>
<keyword evidence="4" id="KW-0539">Nucleus</keyword>
<dbReference type="InterPro" id="IPR003511">
    <property type="entry name" value="HORMA_dom"/>
</dbReference>
<protein>
    <recommendedName>
        <fullName evidence="6">HORMA domain-containing protein</fullName>
    </recommendedName>
</protein>
<sequence length="109" mass="12475">MVVAQKLKEIGDPLNRILCFCFSFSYSTSDSPEVSMNINRPGNKRQGAMFKSNATTDITPNQMKSSACNMVRTLVQLMRTLDRMPKRYTQDAEDGFFTTLIRIKGWIRL</sequence>
<dbReference type="Pfam" id="PF02301">
    <property type="entry name" value="HORMA"/>
    <property type="match status" value="1"/>
</dbReference>
<dbReference type="OrthoDB" id="1928087at2759"/>
<proteinExistence type="predicted"/>
<dbReference type="Proteomes" id="UP000655225">
    <property type="component" value="Unassembled WGS sequence"/>
</dbReference>
<dbReference type="GO" id="GO:0051321">
    <property type="term" value="P:meiotic cell cycle"/>
    <property type="evidence" value="ECO:0007669"/>
    <property type="project" value="UniProtKB-KW"/>
</dbReference>
<comment type="subcellular location">
    <subcellularLocation>
        <location evidence="2">Chromosome</location>
    </subcellularLocation>
    <subcellularLocation>
        <location evidence="1">Nucleus</location>
    </subcellularLocation>
</comment>
<dbReference type="AlphaFoldDB" id="A0A834Y9S8"/>
<dbReference type="GO" id="GO:0005634">
    <property type="term" value="C:nucleus"/>
    <property type="evidence" value="ECO:0007669"/>
    <property type="project" value="UniProtKB-SubCell"/>
</dbReference>
<dbReference type="InterPro" id="IPR051294">
    <property type="entry name" value="HORMA_MeioticProgression"/>
</dbReference>
<keyword evidence="8" id="KW-1185">Reference proteome</keyword>
<accession>A0A834Y9S8</accession>
<evidence type="ECO:0000256" key="3">
    <source>
        <dbReference type="ARBA" id="ARBA00022454"/>
    </source>
</evidence>
<evidence type="ECO:0000256" key="5">
    <source>
        <dbReference type="ARBA" id="ARBA00023254"/>
    </source>
</evidence>